<organism evidence="19 20">
    <name type="scientific">Durusdinium trenchii</name>
    <dbReference type="NCBI Taxonomy" id="1381693"/>
    <lineage>
        <taxon>Eukaryota</taxon>
        <taxon>Sar</taxon>
        <taxon>Alveolata</taxon>
        <taxon>Dinophyceae</taxon>
        <taxon>Suessiales</taxon>
        <taxon>Symbiodiniaceae</taxon>
        <taxon>Durusdinium</taxon>
    </lineage>
</organism>
<dbReference type="InterPro" id="IPR048735">
    <property type="entry name" value="Slowpoke-like_C"/>
</dbReference>
<evidence type="ECO:0000256" key="2">
    <source>
        <dbReference type="ARBA" id="ARBA00022448"/>
    </source>
</evidence>
<evidence type="ECO:0000256" key="3">
    <source>
        <dbReference type="ARBA" id="ARBA00022538"/>
    </source>
</evidence>
<dbReference type="EMBL" id="CAXAMM010044367">
    <property type="protein sequence ID" value="CAK9114406.1"/>
    <property type="molecule type" value="Genomic_DNA"/>
</dbReference>
<feature type="transmembrane region" description="Helical" evidence="14">
    <location>
        <begin position="376"/>
        <end position="395"/>
    </location>
</feature>
<evidence type="ECO:0000256" key="10">
    <source>
        <dbReference type="ARBA" id="ARBA00023136"/>
    </source>
</evidence>
<feature type="transmembrane region" description="Helical" evidence="14">
    <location>
        <begin position="248"/>
        <end position="274"/>
    </location>
</feature>
<keyword evidence="5" id="KW-0631">Potassium channel</keyword>
<feature type="region of interest" description="Disordered" evidence="13">
    <location>
        <begin position="40"/>
        <end position="59"/>
    </location>
</feature>
<evidence type="ECO:0000256" key="13">
    <source>
        <dbReference type="SAM" id="MobiDB-lite"/>
    </source>
</evidence>
<evidence type="ECO:0000256" key="5">
    <source>
        <dbReference type="ARBA" id="ARBA00022826"/>
    </source>
</evidence>
<dbReference type="InterPro" id="IPR003148">
    <property type="entry name" value="RCK_N"/>
</dbReference>
<dbReference type="InterPro" id="IPR013099">
    <property type="entry name" value="K_chnl_dom"/>
</dbReference>
<feature type="domain" description="RCK N-terminal" evidence="18">
    <location>
        <begin position="482"/>
        <end position="593"/>
    </location>
</feature>
<dbReference type="InterPro" id="IPR027359">
    <property type="entry name" value="Volt_channel_dom_sf"/>
</dbReference>
<sequence length="1471" mass="163704">MEGGADSGCSRGQDDGGAAVIAELAALPRDGELRELRGGRELGEVAEETGEQGHQQEHRREREMMLQGRGSGGRGLEFVEEESFVEDGEREMLEELETLQAEEAMQEQERLHLQAVTRAREERKMARFSGKATLKPKIRRSSLAQAVLLDDNDFVELQNAQRVLDSGVIQPMTLGNPFVEMGRRAFGMVGAVRPKPREKFIMSPSSIIATRPESKIESEMPASASTATNKQHKQIPLRIFLRQYLASSYFGVVVDVLSTSFSVMACLFFVWLTYEEHLEGLFFRFEILFCVFFILEYLVRFYVSSKRLLFVLGWSSFVDLATILPVFFDLLTQATTLQRDTMVFKLLRFAKVLRVVRILRVHRIFLYFRDDAMRETARFVLNLFSISFITTGMIYQLENLLREEMLIAKMEFHDAFYFTVVTISTVGYGDVITYTDGSKVFISFVIMFSLIYIPMSTNALFRLFSEKSAYLMHRYKPSSLTEKHVLVLGNIDKEGARHFLQQFFHRDHGNNLDVHVVMMFDSDPSPELRSVIESTRYDLVVTYLRGSVFDAEDLKRARARDALACFVFADKFTDDDKSSDVAIMLQALAVKRHLMAKKGNQTKMCLQLNSPENLKRYLRSFDLVGSIRTNSRDIKEHGEAKQRFSAVHVTSVEDPNGTTNKKPFQVETTQKMRYTLLQPKSTTGNGPGTGSSWTTNGSALVHAKGGRNSIFGKASSFMGDESLRVANSMKYQAGDVVQAASATSTASPQESDIVVCINKIKMHLMAKNCLCPGITTLVSNLVISSDDRPLDTGLPWEIEFAEGCDYEIYRTLLSRDFGRIMYEDLARAVYLESETLIIGLEVAITLETRSDSAQQQPGYETISRVLLNPAGFLIPDHPSCKIFALIIARDKESAQLSSWATARKADLRTGANNAGNVTEVSPITPASPKANAFDNSAPAKGPASTEEGSQILKTAASHRQSKVASSFKVSKGNRLSNFSGGAVTPSKRNGIRELLEKHGLQVQSRAVAAARLVGRGGKEFEAQLPRAMTALEKQEQEILGMATESTWEFPSLQEATIKSHLSEEQPEIENHVVYTGSIEYLESFVGLIRKKKMGGCSRKIPIVILSEDMPTEKMWRKFNTDNIFFVQGSPLAAYDLIRAGIEYASSAVVSSRGKQALGSFSSCSRSADDMSEEKEELWAIADADSIFAHQGILRLNPDIEVITEIVNPDNIVFLETKAQLLSFHERQISLMRHSTQNVISVAGLPRDTSNATGLVGNNGAMEMEDSNWDPHNNLQASGLLASGCVFTLSLLDALICQSFYNPQIINVFHKLIAGDEDENTHNITLWEAALGSTASSKVFLVPVPRAFHGKKFKELFRYFSAEKQMLCIGLYRGVNARKLGLGRAGNRHRYVVTNPPASATLNFCDEVYVLSQTEPKIDTLPPLNPSLASIVSKVATVANRSRRVNPTPPAPHETISKADLLAKLAALEQIL</sequence>
<evidence type="ECO:0000256" key="6">
    <source>
        <dbReference type="ARBA" id="ARBA00022882"/>
    </source>
</evidence>
<keyword evidence="7" id="KW-0630">Potassium</keyword>
<dbReference type="Pfam" id="PF03493">
    <property type="entry name" value="BK_channel_a"/>
    <property type="match status" value="1"/>
</dbReference>
<evidence type="ECO:0000256" key="8">
    <source>
        <dbReference type="ARBA" id="ARBA00022989"/>
    </source>
</evidence>
<gene>
    <name evidence="19" type="ORF">SCF082_LOCUS53011</name>
</gene>
<feature type="region of interest" description="Disordered" evidence="13">
    <location>
        <begin position="916"/>
        <end position="948"/>
    </location>
</feature>
<evidence type="ECO:0000256" key="11">
    <source>
        <dbReference type="ARBA" id="ARBA00023303"/>
    </source>
</evidence>
<evidence type="ECO:0000256" key="1">
    <source>
        <dbReference type="ARBA" id="ARBA00004141"/>
    </source>
</evidence>
<feature type="domain" description="RCK N-terminal" evidence="18">
    <location>
        <begin position="1068"/>
        <end position="1203"/>
    </location>
</feature>
<dbReference type="PANTHER" id="PTHR10027">
    <property type="entry name" value="CALCIUM-ACTIVATED POTASSIUM CHANNEL ALPHA CHAIN"/>
    <property type="match status" value="1"/>
</dbReference>
<dbReference type="Gene3D" id="3.40.50.720">
    <property type="entry name" value="NAD(P)-binding Rossmann-like Domain"/>
    <property type="match status" value="2"/>
</dbReference>
<evidence type="ECO:0000256" key="7">
    <source>
        <dbReference type="ARBA" id="ARBA00022958"/>
    </source>
</evidence>
<feature type="domain" description="Potassium channel" evidence="16">
    <location>
        <begin position="387"/>
        <end position="465"/>
    </location>
</feature>
<feature type="domain" description="Ca2+-activated K+ channel Slowpoke-like C-terminal" evidence="17">
    <location>
        <begin position="1348"/>
        <end position="1410"/>
    </location>
</feature>
<evidence type="ECO:0000313" key="20">
    <source>
        <dbReference type="Proteomes" id="UP001642464"/>
    </source>
</evidence>
<reference evidence="19 20" key="1">
    <citation type="submission" date="2024-02" db="EMBL/GenBank/DDBJ databases">
        <authorList>
            <person name="Chen Y."/>
            <person name="Shah S."/>
            <person name="Dougan E. K."/>
            <person name="Thang M."/>
            <person name="Chan C."/>
        </authorList>
    </citation>
    <scope>NUCLEOTIDE SEQUENCE [LARGE SCALE GENOMIC DNA]</scope>
</reference>
<evidence type="ECO:0000256" key="14">
    <source>
        <dbReference type="SAM" id="Phobius"/>
    </source>
</evidence>
<comment type="caution">
    <text evidence="19">The sequence shown here is derived from an EMBL/GenBank/DDBJ whole genome shotgun (WGS) entry which is preliminary data.</text>
</comment>
<dbReference type="PRINTS" id="PR00169">
    <property type="entry name" value="KCHANNEL"/>
</dbReference>
<evidence type="ECO:0000256" key="9">
    <source>
        <dbReference type="ARBA" id="ARBA00023065"/>
    </source>
</evidence>
<keyword evidence="10 14" id="KW-0472">Membrane</keyword>
<dbReference type="Pfam" id="PF07885">
    <property type="entry name" value="Ion_trans_2"/>
    <property type="match status" value="1"/>
</dbReference>
<evidence type="ECO:0000259" key="16">
    <source>
        <dbReference type="Pfam" id="PF07885"/>
    </source>
</evidence>
<feature type="transmembrane region" description="Helical" evidence="14">
    <location>
        <begin position="440"/>
        <end position="464"/>
    </location>
</feature>
<dbReference type="Pfam" id="PF21014">
    <property type="entry name" value="Slowpoke_C"/>
    <property type="match status" value="1"/>
</dbReference>
<feature type="transmembrane region" description="Helical" evidence="14">
    <location>
        <begin position="415"/>
        <end position="434"/>
    </location>
</feature>
<dbReference type="GO" id="GO:0034220">
    <property type="term" value="P:monoatomic ion transmembrane transport"/>
    <property type="evidence" value="ECO:0007669"/>
    <property type="project" value="UniProtKB-KW"/>
</dbReference>
<keyword evidence="4 14" id="KW-0812">Transmembrane</keyword>
<feature type="domain" description="Calcium-activated potassium channel BK alpha subunit" evidence="15">
    <location>
        <begin position="754"/>
        <end position="840"/>
    </location>
</feature>
<accession>A0ABP0SQ77</accession>
<comment type="catalytic activity">
    <reaction evidence="12">
        <text>K(+)(in) = K(+)(out)</text>
        <dbReference type="Rhea" id="RHEA:29463"/>
        <dbReference type="ChEBI" id="CHEBI:29103"/>
    </reaction>
</comment>
<evidence type="ECO:0000259" key="18">
    <source>
        <dbReference type="Pfam" id="PF22614"/>
    </source>
</evidence>
<keyword evidence="8 14" id="KW-1133">Transmembrane helix</keyword>
<dbReference type="Pfam" id="PF22614">
    <property type="entry name" value="Slo-like_RCK"/>
    <property type="match status" value="2"/>
</dbReference>
<dbReference type="Proteomes" id="UP001642464">
    <property type="component" value="Unassembled WGS sequence"/>
</dbReference>
<proteinExistence type="predicted"/>
<keyword evidence="2" id="KW-0813">Transport</keyword>
<evidence type="ECO:0000313" key="19">
    <source>
        <dbReference type="EMBL" id="CAK9114406.1"/>
    </source>
</evidence>
<evidence type="ECO:0000256" key="4">
    <source>
        <dbReference type="ARBA" id="ARBA00022692"/>
    </source>
</evidence>
<keyword evidence="11 19" id="KW-0407">Ion channel</keyword>
<feature type="transmembrane region" description="Helical" evidence="14">
    <location>
        <begin position="280"/>
        <end position="299"/>
    </location>
</feature>
<evidence type="ECO:0000259" key="15">
    <source>
        <dbReference type="Pfam" id="PF03493"/>
    </source>
</evidence>
<evidence type="ECO:0000259" key="17">
    <source>
        <dbReference type="Pfam" id="PF21014"/>
    </source>
</evidence>
<comment type="subcellular location">
    <subcellularLocation>
        <location evidence="1">Membrane</location>
        <topology evidence="1">Multi-pass membrane protein</topology>
    </subcellularLocation>
</comment>
<keyword evidence="6" id="KW-0851">Voltage-gated channel</keyword>
<dbReference type="PANTHER" id="PTHR10027:SF10">
    <property type="entry name" value="SLOWPOKE 2, ISOFORM D"/>
    <property type="match status" value="1"/>
</dbReference>
<feature type="transmembrane region" description="Helical" evidence="14">
    <location>
        <begin position="308"/>
        <end position="328"/>
    </location>
</feature>
<keyword evidence="9" id="KW-0406">Ion transport</keyword>
<keyword evidence="20" id="KW-1185">Reference proteome</keyword>
<name>A0ABP0SQ77_9DINO</name>
<dbReference type="InterPro" id="IPR047871">
    <property type="entry name" value="K_chnl_Slo-like"/>
</dbReference>
<dbReference type="Gene3D" id="1.10.287.70">
    <property type="match status" value="1"/>
</dbReference>
<dbReference type="InterPro" id="IPR003929">
    <property type="entry name" value="K_chnl_BK_asu"/>
</dbReference>
<keyword evidence="3" id="KW-0633">Potassium transport</keyword>
<dbReference type="SUPFAM" id="SSF81324">
    <property type="entry name" value="Voltage-gated potassium channels"/>
    <property type="match status" value="1"/>
</dbReference>
<evidence type="ECO:0000256" key="12">
    <source>
        <dbReference type="ARBA" id="ARBA00034430"/>
    </source>
</evidence>
<protein>
    <submittedName>
        <fullName evidence="19">Calcium-activated potassium channel slowpoke (DSlo) (BK channel) (Maxi K channel) (MaxiK)</fullName>
    </submittedName>
</protein>
<dbReference type="Gene3D" id="1.20.120.350">
    <property type="entry name" value="Voltage-gated potassium channels. Chain C"/>
    <property type="match status" value="1"/>
</dbReference>